<dbReference type="eggNOG" id="arCOG02298">
    <property type="taxonomic scope" value="Archaea"/>
</dbReference>
<protein>
    <recommendedName>
        <fullName evidence="4">Prepilin type IV endopeptidase peptidase domain-containing protein</fullName>
    </recommendedName>
</protein>
<keyword evidence="1" id="KW-1133">Transmembrane helix</keyword>
<organism evidence="2 3">
    <name type="scientific">Acidilobus saccharovorans (strain DSM 16705 / JCM 18335 / VKM B-2471 / 345-15)</name>
    <dbReference type="NCBI Taxonomy" id="666510"/>
    <lineage>
        <taxon>Archaea</taxon>
        <taxon>Thermoproteota</taxon>
        <taxon>Thermoprotei</taxon>
        <taxon>Acidilobales</taxon>
        <taxon>Acidilobaceae</taxon>
        <taxon>Acidilobus</taxon>
    </lineage>
</organism>
<dbReference type="STRING" id="666510.ASAC_0471"/>
<keyword evidence="1" id="KW-0812">Transmembrane</keyword>
<dbReference type="OrthoDB" id="382911at2157"/>
<feature type="transmembrane region" description="Helical" evidence="1">
    <location>
        <begin position="108"/>
        <end position="125"/>
    </location>
</feature>
<keyword evidence="3" id="KW-1185">Reference proteome</keyword>
<feature type="transmembrane region" description="Helical" evidence="1">
    <location>
        <begin position="66"/>
        <end position="88"/>
    </location>
</feature>
<evidence type="ECO:0000256" key="1">
    <source>
        <dbReference type="SAM" id="Phobius"/>
    </source>
</evidence>
<dbReference type="Gene3D" id="1.20.120.1220">
    <property type="match status" value="1"/>
</dbReference>
<accession>D9Q0P0</accession>
<evidence type="ECO:0008006" key="4">
    <source>
        <dbReference type="Google" id="ProtNLM"/>
    </source>
</evidence>
<reference evidence="2 3" key="1">
    <citation type="journal article" date="2010" name="Appl. Environ. Microbiol.">
        <title>The genome sequence of the crenarchaeon Acidilobus saccharovorans supports a new order, Acidilobales, and suggests an important ecological role in terrestrial acidic hot springs.</title>
        <authorList>
            <person name="Mardanov A.V."/>
            <person name="Svetlitchnyi V.A."/>
            <person name="Beletsky A.V."/>
            <person name="Prokofeva M.I."/>
            <person name="Bonch-Osmolovskaya E.A."/>
            <person name="Ravin N.V."/>
            <person name="Skryabin K.G."/>
        </authorList>
    </citation>
    <scope>NUCLEOTIDE SEQUENCE [LARGE SCALE GENOMIC DNA]</scope>
    <source>
        <strain evidence="3">DSM 16705 / JCM 18335 / VKM B-2471 / 345-15</strain>
    </source>
</reference>
<feature type="transmembrane region" description="Helical" evidence="1">
    <location>
        <begin position="194"/>
        <end position="213"/>
    </location>
</feature>
<dbReference type="KEGG" id="asc:ASAC_0471"/>
<dbReference type="HOGENOM" id="CLU_1269859_0_0_2"/>
<keyword evidence="1" id="KW-0472">Membrane</keyword>
<name>D9Q0P0_ACIS3</name>
<dbReference type="InParanoid" id="D9Q0P0"/>
<proteinExistence type="predicted"/>
<sequence length="216" mass="23152">MEWSSLSLSLLPWALAAIVSLPPAVLDFLYRSVPEHLWYIGGKVVAVISFLIYLKIYPLRLLSMFYLESLVAPAAVGASVAMGLMGAGDLWASLAISLMLPAPPLGSLMPPSLLVILLAATMELASRPLVTAVTAAKLGLRARGLSMSVPCDMAHRVRWWFPEGASAVKEVPSESISRACQGGGEVRLQVGMPFVTFILIALPLALVLELTLFRVP</sequence>
<dbReference type="EMBL" id="CP001742">
    <property type="protein sequence ID" value="ADL18878.1"/>
    <property type="molecule type" value="Genomic_DNA"/>
</dbReference>
<dbReference type="AlphaFoldDB" id="D9Q0P0"/>
<dbReference type="GeneID" id="9498701"/>
<evidence type="ECO:0000313" key="3">
    <source>
        <dbReference type="Proteomes" id="UP000000346"/>
    </source>
</evidence>
<feature type="transmembrane region" description="Helical" evidence="1">
    <location>
        <begin position="36"/>
        <end position="54"/>
    </location>
</feature>
<evidence type="ECO:0000313" key="2">
    <source>
        <dbReference type="EMBL" id="ADL18878.1"/>
    </source>
</evidence>
<gene>
    <name evidence="2" type="ordered locus">ASAC_0471</name>
</gene>
<dbReference type="RefSeq" id="WP_013266390.1">
    <property type="nucleotide sequence ID" value="NC_014374.1"/>
</dbReference>
<dbReference type="Proteomes" id="UP000000346">
    <property type="component" value="Chromosome"/>
</dbReference>